<reference evidence="2" key="1">
    <citation type="journal article" date="2022" name="Environ. Microbiol.">
        <title>Geoalkalibacter halelectricus SAP #1 sp. nov. possessing extracellular electron transfer and mineral#reducing capabilities from a haloalkaline environment.</title>
        <authorList>
            <person name="Yadav S."/>
            <person name="Singh R."/>
            <person name="Sundharam S.S."/>
            <person name="Chaudhary S."/>
            <person name="Krishnamurthi S."/>
            <person name="Patil S.A."/>
        </authorList>
    </citation>
    <scope>NUCLEOTIDE SEQUENCE</scope>
    <source>
        <strain evidence="2">SAP-1</strain>
    </source>
</reference>
<dbReference type="RefSeq" id="WP_260748550.1">
    <property type="nucleotide sequence ID" value="NZ_CP092109.1"/>
</dbReference>
<sequence>MKKTLVAALVAATTLSFGLPAEAKTLEEILRDKGIISAEDYQAAVKKNDLAYYRPGRGITVESRDGNYTAHIGGRLQVRYTYTDVDDSAKEDTSNFNIQRMRVSMRGNVYNPNLYYQWQHDFGGGGGATLKDAVLGYKFMDELSVQAGQFKAPTSRQQLTSSGSQMFVDRSLADGFFNLGRDRGIMARGAFADNLVEYMAGVFNGNGENRSNPENNHLWALRVDVNPLGRFAMDEPSFNEPRPLLNLGASIATTTVTTADQGNGNNNSGLLRNAVGLNNLVIGPNEDVDVWTATLNAHFKWMGLSAAAEYYFANIDPDGHSDWDADGYYLQAGYQIIPETLELALRYSAVDSTDSSAPTAVRFDQNQFQIAAGYYYKKHRAKIQADYTIHKDDLRDNRDDNIFRVQAQVIF</sequence>
<dbReference type="Proteomes" id="UP001060414">
    <property type="component" value="Chromosome"/>
</dbReference>
<feature type="signal peptide" evidence="1">
    <location>
        <begin position="1"/>
        <end position="23"/>
    </location>
</feature>
<evidence type="ECO:0000313" key="3">
    <source>
        <dbReference type="Proteomes" id="UP001060414"/>
    </source>
</evidence>
<dbReference type="EMBL" id="CP092109">
    <property type="protein sequence ID" value="UWZ80193.1"/>
    <property type="molecule type" value="Genomic_DNA"/>
</dbReference>
<dbReference type="InterPro" id="IPR023614">
    <property type="entry name" value="Porin_dom_sf"/>
</dbReference>
<name>A0ABY5ZMA1_9BACT</name>
<gene>
    <name evidence="2" type="ORF">L9S41_02060</name>
</gene>
<feature type="chain" id="PRO_5045779286" evidence="1">
    <location>
        <begin position="24"/>
        <end position="411"/>
    </location>
</feature>
<organism evidence="2 3">
    <name type="scientific">Geoalkalibacter halelectricus</name>
    <dbReference type="NCBI Taxonomy" id="2847045"/>
    <lineage>
        <taxon>Bacteria</taxon>
        <taxon>Pseudomonadati</taxon>
        <taxon>Thermodesulfobacteriota</taxon>
        <taxon>Desulfuromonadia</taxon>
        <taxon>Desulfuromonadales</taxon>
        <taxon>Geoalkalibacteraceae</taxon>
        <taxon>Geoalkalibacter</taxon>
    </lineage>
</organism>
<accession>A0ABY5ZMA1</accession>
<keyword evidence="3" id="KW-1185">Reference proteome</keyword>
<protein>
    <submittedName>
        <fullName evidence="2">OprO/OprP family phosphate-selective porin</fullName>
    </submittedName>
</protein>
<dbReference type="Pfam" id="PF07396">
    <property type="entry name" value="Porin_O_P"/>
    <property type="match status" value="1"/>
</dbReference>
<dbReference type="SUPFAM" id="SSF56935">
    <property type="entry name" value="Porins"/>
    <property type="match status" value="1"/>
</dbReference>
<dbReference type="Gene3D" id="2.40.160.10">
    <property type="entry name" value="Porin"/>
    <property type="match status" value="1"/>
</dbReference>
<evidence type="ECO:0000313" key="2">
    <source>
        <dbReference type="EMBL" id="UWZ80193.1"/>
    </source>
</evidence>
<proteinExistence type="predicted"/>
<keyword evidence="1" id="KW-0732">Signal</keyword>
<dbReference type="InterPro" id="IPR010870">
    <property type="entry name" value="Porin_O/P"/>
</dbReference>
<evidence type="ECO:0000256" key="1">
    <source>
        <dbReference type="SAM" id="SignalP"/>
    </source>
</evidence>